<dbReference type="GO" id="GO:0061630">
    <property type="term" value="F:ubiquitin protein ligase activity"/>
    <property type="evidence" value="ECO:0007669"/>
    <property type="project" value="TreeGrafter"/>
</dbReference>
<proteinExistence type="predicted"/>
<dbReference type="AlphaFoldDB" id="A0A392TF70"/>
<dbReference type="EMBL" id="LXQA010569905">
    <property type="protein sequence ID" value="MCI59789.1"/>
    <property type="molecule type" value="Genomic_DNA"/>
</dbReference>
<evidence type="ECO:0000256" key="1">
    <source>
        <dbReference type="SAM" id="MobiDB-lite"/>
    </source>
</evidence>
<dbReference type="Proteomes" id="UP000265520">
    <property type="component" value="Unassembled WGS sequence"/>
</dbReference>
<comment type="caution">
    <text evidence="2">The sequence shown here is derived from an EMBL/GenBank/DDBJ whole genome shotgun (WGS) entry which is preliminary data.</text>
</comment>
<dbReference type="GO" id="GO:0016567">
    <property type="term" value="P:protein ubiquitination"/>
    <property type="evidence" value="ECO:0007669"/>
    <property type="project" value="TreeGrafter"/>
</dbReference>
<evidence type="ECO:0000313" key="3">
    <source>
        <dbReference type="Proteomes" id="UP000265520"/>
    </source>
</evidence>
<accession>A0A392TF70</accession>
<sequence length="71" mass="7669">MATNPRINSQMAAGIRMAKLKRMEGDGGSSVPKVYHTVDNDERPDTAFTTERAKKTGKANACSGKIFVTIP</sequence>
<feature type="compositionally biased region" description="Basic and acidic residues" evidence="1">
    <location>
        <begin position="36"/>
        <end position="45"/>
    </location>
</feature>
<dbReference type="GO" id="GO:0044027">
    <property type="term" value="P:negative regulation of gene expression via chromosomal CpG island methylation"/>
    <property type="evidence" value="ECO:0007669"/>
    <property type="project" value="TreeGrafter"/>
</dbReference>
<keyword evidence="3" id="KW-1185">Reference proteome</keyword>
<feature type="non-terminal residue" evidence="2">
    <location>
        <position position="71"/>
    </location>
</feature>
<dbReference type="InterPro" id="IPR045134">
    <property type="entry name" value="UHRF1/2-like"/>
</dbReference>
<reference evidence="2 3" key="1">
    <citation type="journal article" date="2018" name="Front. Plant Sci.">
        <title>Red Clover (Trifolium pratense) and Zigzag Clover (T. medium) - A Picture of Genomic Similarities and Differences.</title>
        <authorList>
            <person name="Dluhosova J."/>
            <person name="Istvanek J."/>
            <person name="Nedelnik J."/>
            <person name="Repkova J."/>
        </authorList>
    </citation>
    <scope>NUCLEOTIDE SEQUENCE [LARGE SCALE GENOMIC DNA]</scope>
    <source>
        <strain evidence="3">cv. 10/8</strain>
        <tissue evidence="2">Leaf</tissue>
    </source>
</reference>
<feature type="region of interest" description="Disordered" evidence="1">
    <location>
        <begin position="22"/>
        <end position="54"/>
    </location>
</feature>
<name>A0A392TF70_9FABA</name>
<dbReference type="PANTHER" id="PTHR14140">
    <property type="entry name" value="E3 UBIQUITIN-PROTEIN LIGASE UHRF-RELATED"/>
    <property type="match status" value="1"/>
</dbReference>
<evidence type="ECO:0000313" key="2">
    <source>
        <dbReference type="EMBL" id="MCI59789.1"/>
    </source>
</evidence>
<protein>
    <submittedName>
        <fullName evidence="2">E3 ubiquitin-protein ligase ORTHRUS 2-like</fullName>
    </submittedName>
</protein>
<organism evidence="2 3">
    <name type="scientific">Trifolium medium</name>
    <dbReference type="NCBI Taxonomy" id="97028"/>
    <lineage>
        <taxon>Eukaryota</taxon>
        <taxon>Viridiplantae</taxon>
        <taxon>Streptophyta</taxon>
        <taxon>Embryophyta</taxon>
        <taxon>Tracheophyta</taxon>
        <taxon>Spermatophyta</taxon>
        <taxon>Magnoliopsida</taxon>
        <taxon>eudicotyledons</taxon>
        <taxon>Gunneridae</taxon>
        <taxon>Pentapetalae</taxon>
        <taxon>rosids</taxon>
        <taxon>fabids</taxon>
        <taxon>Fabales</taxon>
        <taxon>Fabaceae</taxon>
        <taxon>Papilionoideae</taxon>
        <taxon>50 kb inversion clade</taxon>
        <taxon>NPAAA clade</taxon>
        <taxon>Hologalegina</taxon>
        <taxon>IRL clade</taxon>
        <taxon>Trifolieae</taxon>
        <taxon>Trifolium</taxon>
    </lineage>
</organism>
<dbReference type="PANTHER" id="PTHR14140:SF27">
    <property type="entry name" value="OS04G0289800 PROTEIN"/>
    <property type="match status" value="1"/>
</dbReference>